<feature type="region of interest" description="Disordered" evidence="1">
    <location>
        <begin position="62"/>
        <end position="322"/>
    </location>
</feature>
<dbReference type="InParanoid" id="A0A4S2MV33"/>
<dbReference type="Proteomes" id="UP000298138">
    <property type="component" value="Unassembled WGS sequence"/>
</dbReference>
<feature type="compositionally biased region" description="Basic residues" evidence="1">
    <location>
        <begin position="362"/>
        <end position="373"/>
    </location>
</feature>
<feature type="region of interest" description="Disordered" evidence="1">
    <location>
        <begin position="423"/>
        <end position="568"/>
    </location>
</feature>
<feature type="compositionally biased region" description="Basic and acidic residues" evidence="1">
    <location>
        <begin position="265"/>
        <end position="275"/>
    </location>
</feature>
<accession>A0A4S2MV33</accession>
<feature type="compositionally biased region" description="Basic and acidic residues" evidence="1">
    <location>
        <begin position="488"/>
        <end position="512"/>
    </location>
</feature>
<feature type="compositionally biased region" description="Basic and acidic residues" evidence="1">
    <location>
        <begin position="466"/>
        <end position="475"/>
    </location>
</feature>
<feature type="compositionally biased region" description="Polar residues" evidence="1">
    <location>
        <begin position="293"/>
        <end position="302"/>
    </location>
</feature>
<keyword evidence="3" id="KW-1185">Reference proteome</keyword>
<organism evidence="2 3">
    <name type="scientific">Ascodesmis nigricans</name>
    <dbReference type="NCBI Taxonomy" id="341454"/>
    <lineage>
        <taxon>Eukaryota</taxon>
        <taxon>Fungi</taxon>
        <taxon>Dikarya</taxon>
        <taxon>Ascomycota</taxon>
        <taxon>Pezizomycotina</taxon>
        <taxon>Pezizomycetes</taxon>
        <taxon>Pezizales</taxon>
        <taxon>Ascodesmidaceae</taxon>
        <taxon>Ascodesmis</taxon>
    </lineage>
</organism>
<feature type="compositionally biased region" description="Polar residues" evidence="1">
    <location>
        <begin position="1"/>
        <end position="11"/>
    </location>
</feature>
<feature type="region of interest" description="Disordered" evidence="1">
    <location>
        <begin position="1"/>
        <end position="25"/>
    </location>
</feature>
<reference evidence="2 3" key="1">
    <citation type="submission" date="2019-04" db="EMBL/GenBank/DDBJ databases">
        <title>Comparative genomics and transcriptomics to analyze fruiting body development in filamentous ascomycetes.</title>
        <authorList>
            <consortium name="DOE Joint Genome Institute"/>
            <person name="Lutkenhaus R."/>
            <person name="Traeger S."/>
            <person name="Breuer J."/>
            <person name="Kuo A."/>
            <person name="Lipzen A."/>
            <person name="Pangilinan J."/>
            <person name="Dilworth D."/>
            <person name="Sandor L."/>
            <person name="Poggeler S."/>
            <person name="Barry K."/>
            <person name="Grigoriev I.V."/>
            <person name="Nowrousian M."/>
        </authorList>
    </citation>
    <scope>NUCLEOTIDE SEQUENCE [LARGE SCALE GENOMIC DNA]</scope>
    <source>
        <strain evidence="2 3">CBS 389.68</strain>
    </source>
</reference>
<sequence>MPSTRSTTKPLQTYGRRAGTRIPSKEKKIQIYREFDEAATPAVEKTKGAPTKAFNTPFIITTTSKEPHSSVTLNSSPPQPRTSLRLAWNLKTQQDPGEYDKVGIEPAPSSLFQSARTVEQVSPFDTDEEYSADEDTDSDESSGIVIDPFQDESNIIADTSGEDDSDGDNDSLNINAPFPSPSTSPPIPSKSLKPMVVIHKRTTTTTTTSTSAPPRNGVLIDKTTRSQVVSIGDYDTVVNPEKDQENQIHQGRSGKGSKSSVTIIGEKEKGKDNKPVGRIAKAMRKAKSVITRPKTTAPTMDTRTGRKMYLPVPKDGYGTETPRHVESLLDQHGGESAEKGGMSDDKLSFEEMLKEGGSVSRSSRKSSRISSKLRIRRSDVSHMLENTDDDELSLPQGKYAVHYEGKEERVIRISVEGDVFDDRKKGVTYPIDLPSEPPIATSTPRHKRQHSNIPDKATKKLKIPKLGKDSTEVRKSTRQKKISPSKVESADVHPNPKDDGTKASKEKSKDTKVQSNGKKFGGVRNVAKEEASASKRKIKSGKTSKKNLIDTGPNDSGLMDMVESSAAE</sequence>
<dbReference type="AlphaFoldDB" id="A0A4S2MV33"/>
<evidence type="ECO:0000313" key="2">
    <source>
        <dbReference type="EMBL" id="TGZ80383.1"/>
    </source>
</evidence>
<feature type="compositionally biased region" description="Polar residues" evidence="1">
    <location>
        <begin position="62"/>
        <end position="76"/>
    </location>
</feature>
<feature type="compositionally biased region" description="Acidic residues" evidence="1">
    <location>
        <begin position="160"/>
        <end position="169"/>
    </location>
</feature>
<evidence type="ECO:0000313" key="3">
    <source>
        <dbReference type="Proteomes" id="UP000298138"/>
    </source>
</evidence>
<name>A0A4S2MV33_9PEZI</name>
<feature type="compositionally biased region" description="Acidic residues" evidence="1">
    <location>
        <begin position="125"/>
        <end position="140"/>
    </location>
</feature>
<evidence type="ECO:0000256" key="1">
    <source>
        <dbReference type="SAM" id="MobiDB-lite"/>
    </source>
</evidence>
<feature type="compositionally biased region" description="Polar residues" evidence="1">
    <location>
        <begin position="110"/>
        <end position="120"/>
    </location>
</feature>
<protein>
    <submittedName>
        <fullName evidence="2">Uncharacterized protein</fullName>
    </submittedName>
</protein>
<feature type="compositionally biased region" description="Pro residues" evidence="1">
    <location>
        <begin position="178"/>
        <end position="188"/>
    </location>
</feature>
<feature type="region of interest" description="Disordered" evidence="1">
    <location>
        <begin position="354"/>
        <end position="373"/>
    </location>
</feature>
<feature type="compositionally biased region" description="Basic residues" evidence="1">
    <location>
        <begin position="534"/>
        <end position="545"/>
    </location>
</feature>
<gene>
    <name evidence="2" type="ORF">EX30DRAFT_396385</name>
</gene>
<dbReference type="EMBL" id="ML220125">
    <property type="protein sequence ID" value="TGZ80383.1"/>
    <property type="molecule type" value="Genomic_DNA"/>
</dbReference>
<proteinExistence type="predicted"/>